<reference evidence="2" key="1">
    <citation type="submission" date="2024-07" db="EMBL/GenBank/DDBJ databases">
        <title>Two chromosome-level genome assemblies of Korean endemic species Abeliophyllum distichum and Forsythia ovata (Oleaceae).</title>
        <authorList>
            <person name="Jang H."/>
        </authorList>
    </citation>
    <scope>NUCLEOTIDE SEQUENCE [LARGE SCALE GENOMIC DNA]</scope>
</reference>
<accession>A0ABD1W543</accession>
<evidence type="ECO:0000313" key="2">
    <source>
        <dbReference type="Proteomes" id="UP001604277"/>
    </source>
</evidence>
<dbReference type="AlphaFoldDB" id="A0ABD1W543"/>
<comment type="caution">
    <text evidence="1">The sequence shown here is derived from an EMBL/GenBank/DDBJ whole genome shotgun (WGS) entry which is preliminary data.</text>
</comment>
<keyword evidence="2" id="KW-1185">Reference proteome</keyword>
<evidence type="ECO:0000313" key="1">
    <source>
        <dbReference type="EMBL" id="KAL2544600.1"/>
    </source>
</evidence>
<sequence length="188" mass="21662">MHSLYCSLRDRYMYMEVHELVHESNENMQPAVTVQHLVVAIQQDKFQVLLPEKAGVVVANMFINTHKNYTSSRTGEASNLFDPLILPSLRSLSFQYLSHLAKLELESGRRTRTKNSQQQSVAKTVPETICNTLNRDDHRKNQDNEQDAKAWDKFHARQSTDKFFKIKLVPSTDTIIGYSPWAITEIPL</sequence>
<proteinExistence type="predicted"/>
<gene>
    <name evidence="1" type="ORF">Fot_13833</name>
</gene>
<dbReference type="Proteomes" id="UP001604277">
    <property type="component" value="Unassembled WGS sequence"/>
</dbReference>
<organism evidence="1 2">
    <name type="scientific">Forsythia ovata</name>
    <dbReference type="NCBI Taxonomy" id="205694"/>
    <lineage>
        <taxon>Eukaryota</taxon>
        <taxon>Viridiplantae</taxon>
        <taxon>Streptophyta</taxon>
        <taxon>Embryophyta</taxon>
        <taxon>Tracheophyta</taxon>
        <taxon>Spermatophyta</taxon>
        <taxon>Magnoliopsida</taxon>
        <taxon>eudicotyledons</taxon>
        <taxon>Gunneridae</taxon>
        <taxon>Pentapetalae</taxon>
        <taxon>asterids</taxon>
        <taxon>lamiids</taxon>
        <taxon>Lamiales</taxon>
        <taxon>Oleaceae</taxon>
        <taxon>Forsythieae</taxon>
        <taxon>Forsythia</taxon>
    </lineage>
</organism>
<protein>
    <submittedName>
        <fullName evidence="1">Uncharacterized protein</fullName>
    </submittedName>
</protein>
<name>A0ABD1W543_9LAMI</name>
<dbReference type="EMBL" id="JBFOLJ010000004">
    <property type="protein sequence ID" value="KAL2544600.1"/>
    <property type="molecule type" value="Genomic_DNA"/>
</dbReference>